<protein>
    <submittedName>
        <fullName evidence="1">Uncharacterized protein</fullName>
    </submittedName>
</protein>
<comment type="caution">
    <text evidence="1">The sequence shown here is derived from an EMBL/GenBank/DDBJ whole genome shotgun (WGS) entry which is preliminary data.</text>
</comment>
<organism evidence="1 2">
    <name type="scientific">Ixodes persulcatus</name>
    <name type="common">Taiga tick</name>
    <dbReference type="NCBI Taxonomy" id="34615"/>
    <lineage>
        <taxon>Eukaryota</taxon>
        <taxon>Metazoa</taxon>
        <taxon>Ecdysozoa</taxon>
        <taxon>Arthropoda</taxon>
        <taxon>Chelicerata</taxon>
        <taxon>Arachnida</taxon>
        <taxon>Acari</taxon>
        <taxon>Parasitiformes</taxon>
        <taxon>Ixodida</taxon>
        <taxon>Ixodoidea</taxon>
        <taxon>Ixodidae</taxon>
        <taxon>Ixodinae</taxon>
        <taxon>Ixodes</taxon>
    </lineage>
</organism>
<evidence type="ECO:0000313" key="2">
    <source>
        <dbReference type="Proteomes" id="UP000805193"/>
    </source>
</evidence>
<accession>A0AC60QK74</accession>
<name>A0AC60QK74_IXOPE</name>
<sequence length="251" mass="27528">MADVERAIGDYLAGSPDREEGRAERMAKKLLDQATLFLPGPGHNSSGEPLHGYTGNCRWPPDWQTRTGLPITMGQNNLGPERKASHEASQNCLKNTNSKADQMEVEAALILFKRSWQREPPTLYHNTLGSLTAELITRLSSYYGWALKSHEGDVNAMHNAVMADQNASLFTVESAVAEAPLRFNVGSQQASAAILMELNPDPSKKCMKMGVEKDLRRSAASEGKRAGQDNIQRAMKKHAGKMQTDYAPGGF</sequence>
<proteinExistence type="predicted"/>
<reference evidence="1 2" key="1">
    <citation type="journal article" date="2020" name="Cell">
        <title>Large-Scale Comparative Analyses of Tick Genomes Elucidate Their Genetic Diversity and Vector Capacities.</title>
        <authorList>
            <consortium name="Tick Genome and Microbiome Consortium (TIGMIC)"/>
            <person name="Jia N."/>
            <person name="Wang J."/>
            <person name="Shi W."/>
            <person name="Du L."/>
            <person name="Sun Y."/>
            <person name="Zhan W."/>
            <person name="Jiang J.F."/>
            <person name="Wang Q."/>
            <person name="Zhang B."/>
            <person name="Ji P."/>
            <person name="Bell-Sakyi L."/>
            <person name="Cui X.M."/>
            <person name="Yuan T.T."/>
            <person name="Jiang B.G."/>
            <person name="Yang W.F."/>
            <person name="Lam T.T."/>
            <person name="Chang Q.C."/>
            <person name="Ding S.J."/>
            <person name="Wang X.J."/>
            <person name="Zhu J.G."/>
            <person name="Ruan X.D."/>
            <person name="Zhao L."/>
            <person name="Wei J.T."/>
            <person name="Ye R.Z."/>
            <person name="Que T.C."/>
            <person name="Du C.H."/>
            <person name="Zhou Y.H."/>
            <person name="Cheng J.X."/>
            <person name="Dai P.F."/>
            <person name="Guo W.B."/>
            <person name="Han X.H."/>
            <person name="Huang E.J."/>
            <person name="Li L.F."/>
            <person name="Wei W."/>
            <person name="Gao Y.C."/>
            <person name="Liu J.Z."/>
            <person name="Shao H.Z."/>
            <person name="Wang X."/>
            <person name="Wang C.C."/>
            <person name="Yang T.C."/>
            <person name="Huo Q.B."/>
            <person name="Li W."/>
            <person name="Chen H.Y."/>
            <person name="Chen S.E."/>
            <person name="Zhou L.G."/>
            <person name="Ni X.B."/>
            <person name="Tian J.H."/>
            <person name="Sheng Y."/>
            <person name="Liu T."/>
            <person name="Pan Y.S."/>
            <person name="Xia L.Y."/>
            <person name="Li J."/>
            <person name="Zhao F."/>
            <person name="Cao W.C."/>
        </authorList>
    </citation>
    <scope>NUCLEOTIDE SEQUENCE [LARGE SCALE GENOMIC DNA]</scope>
    <source>
        <strain evidence="1">Iper-2018</strain>
    </source>
</reference>
<dbReference type="Proteomes" id="UP000805193">
    <property type="component" value="Unassembled WGS sequence"/>
</dbReference>
<dbReference type="EMBL" id="JABSTQ010008970">
    <property type="protein sequence ID" value="KAG0433871.1"/>
    <property type="molecule type" value="Genomic_DNA"/>
</dbReference>
<keyword evidence="2" id="KW-1185">Reference proteome</keyword>
<evidence type="ECO:0000313" key="1">
    <source>
        <dbReference type="EMBL" id="KAG0433871.1"/>
    </source>
</evidence>
<gene>
    <name evidence="1" type="ORF">HPB47_019519</name>
</gene>